<dbReference type="CDD" id="cd00483">
    <property type="entry name" value="HPPK"/>
    <property type="match status" value="1"/>
</dbReference>
<dbReference type="SUPFAM" id="SSF55083">
    <property type="entry name" value="6-hydroxymethyl-7,8-dihydropterin pyrophosphokinase, HPPK"/>
    <property type="match status" value="1"/>
</dbReference>
<dbReference type="InterPro" id="IPR000550">
    <property type="entry name" value="Hppk"/>
</dbReference>
<protein>
    <recommendedName>
        <fullName evidence="4">2-amino-4-hydroxy-6-hydroxymethyldihydropteridine pyrophosphokinase</fullName>
        <ecNumber evidence="3">2.7.6.3</ecNumber>
    </recommendedName>
    <alternativeName>
        <fullName evidence="11">6-hydroxymethyl-7,8-dihydropterin pyrophosphokinase</fullName>
    </alternativeName>
    <alternativeName>
        <fullName evidence="12">7,8-dihydro-6-hydroxymethylpterin-pyrophosphokinase</fullName>
    </alternativeName>
</protein>
<dbReference type="InterPro" id="IPR035907">
    <property type="entry name" value="Hppk_sf"/>
</dbReference>
<dbReference type="Pfam" id="PF01288">
    <property type="entry name" value="HPPK"/>
    <property type="match status" value="1"/>
</dbReference>
<dbReference type="AlphaFoldDB" id="A0A1I3VV20"/>
<comment type="function">
    <text evidence="10">Catalyzes the transfer of pyrophosphate from adenosine triphosphate (ATP) to 6-hydroxymethyl-7,8-dihydropterin, an enzymatic step in folate biosynthesis pathway.</text>
</comment>
<evidence type="ECO:0000256" key="12">
    <source>
        <dbReference type="ARBA" id="ARBA00033413"/>
    </source>
</evidence>
<dbReference type="NCBIfam" id="TIGR01498">
    <property type="entry name" value="folK"/>
    <property type="match status" value="1"/>
</dbReference>
<dbReference type="PANTHER" id="PTHR43071:SF1">
    <property type="entry name" value="2-AMINO-4-HYDROXY-6-HYDROXYMETHYLDIHYDROPTERIDINE PYROPHOSPHOKINASE"/>
    <property type="match status" value="1"/>
</dbReference>
<dbReference type="GO" id="GO:0046654">
    <property type="term" value="P:tetrahydrofolate biosynthetic process"/>
    <property type="evidence" value="ECO:0007669"/>
    <property type="project" value="UniProtKB-UniPathway"/>
</dbReference>
<evidence type="ECO:0000313" key="14">
    <source>
        <dbReference type="EMBL" id="SFJ98793.1"/>
    </source>
</evidence>
<evidence type="ECO:0000313" key="15">
    <source>
        <dbReference type="Proteomes" id="UP000198755"/>
    </source>
</evidence>
<keyword evidence="5" id="KW-0808">Transferase</keyword>
<dbReference type="UniPathway" id="UPA00077">
    <property type="reaction ID" value="UER00155"/>
</dbReference>
<keyword evidence="7 14" id="KW-0418">Kinase</keyword>
<keyword evidence="15" id="KW-1185">Reference proteome</keyword>
<dbReference type="GO" id="GO:0003848">
    <property type="term" value="F:2-amino-4-hydroxy-6-hydroxymethyldihydropteridine diphosphokinase activity"/>
    <property type="evidence" value="ECO:0007669"/>
    <property type="project" value="UniProtKB-EC"/>
</dbReference>
<evidence type="ECO:0000256" key="9">
    <source>
        <dbReference type="ARBA" id="ARBA00022909"/>
    </source>
</evidence>
<evidence type="ECO:0000256" key="6">
    <source>
        <dbReference type="ARBA" id="ARBA00022741"/>
    </source>
</evidence>
<sequence>MTAPELSGGAPPSVIGLGLGSNIGDKARNIKTALDLLQARGIARVSAISSIYRTAPWGYVDQDFFANACALGETRLDPLDLLAAIKDVERDMGRSASVRWGPRLIDIDILFYGEKPFDDPRLQLPHKELFERAFVLKPLAEIAPDLRLLGRSVREAAERFAQEPLEKWVDESPS</sequence>
<dbReference type="Proteomes" id="UP000198755">
    <property type="component" value="Unassembled WGS sequence"/>
</dbReference>
<reference evidence="14 15" key="1">
    <citation type="submission" date="2016-10" db="EMBL/GenBank/DDBJ databases">
        <authorList>
            <person name="de Groot N.N."/>
        </authorList>
    </citation>
    <scope>NUCLEOTIDE SEQUENCE [LARGE SCALE GENOMIC DNA]</scope>
    <source>
        <strain evidence="14 15">NE2</strain>
    </source>
</reference>
<dbReference type="EC" id="2.7.6.3" evidence="3"/>
<comment type="similarity">
    <text evidence="2">Belongs to the HPPK family.</text>
</comment>
<dbReference type="STRING" id="1612308.SAMN05444581_101108"/>
<evidence type="ECO:0000256" key="7">
    <source>
        <dbReference type="ARBA" id="ARBA00022777"/>
    </source>
</evidence>
<dbReference type="PROSITE" id="PS00794">
    <property type="entry name" value="HPPK"/>
    <property type="match status" value="1"/>
</dbReference>
<dbReference type="PANTHER" id="PTHR43071">
    <property type="entry name" value="2-AMINO-4-HYDROXY-6-HYDROXYMETHYLDIHYDROPTERIDINE PYROPHOSPHOKINASE"/>
    <property type="match status" value="1"/>
</dbReference>
<organism evidence="14 15">
    <name type="scientific">Methylocapsa palsarum</name>
    <dbReference type="NCBI Taxonomy" id="1612308"/>
    <lineage>
        <taxon>Bacteria</taxon>
        <taxon>Pseudomonadati</taxon>
        <taxon>Pseudomonadota</taxon>
        <taxon>Alphaproteobacteria</taxon>
        <taxon>Hyphomicrobiales</taxon>
        <taxon>Beijerinckiaceae</taxon>
        <taxon>Methylocapsa</taxon>
    </lineage>
</organism>
<evidence type="ECO:0000256" key="3">
    <source>
        <dbReference type="ARBA" id="ARBA00013253"/>
    </source>
</evidence>
<gene>
    <name evidence="14" type="ORF">SAMN05444581_101108</name>
</gene>
<evidence type="ECO:0000256" key="5">
    <source>
        <dbReference type="ARBA" id="ARBA00022679"/>
    </source>
</evidence>
<dbReference type="Gene3D" id="3.30.70.560">
    <property type="entry name" value="7,8-Dihydro-6-hydroxymethylpterin-pyrophosphokinase HPPK"/>
    <property type="match status" value="1"/>
</dbReference>
<accession>A0A1I3VV20</accession>
<dbReference type="GO" id="GO:0046656">
    <property type="term" value="P:folic acid biosynthetic process"/>
    <property type="evidence" value="ECO:0007669"/>
    <property type="project" value="UniProtKB-KW"/>
</dbReference>
<feature type="domain" description="7,8-dihydro-6-hydroxymethylpterin-pyrophosphokinase" evidence="13">
    <location>
        <begin position="99"/>
        <end position="110"/>
    </location>
</feature>
<keyword evidence="8" id="KW-0067">ATP-binding</keyword>
<dbReference type="GO" id="GO:0016301">
    <property type="term" value="F:kinase activity"/>
    <property type="evidence" value="ECO:0007669"/>
    <property type="project" value="UniProtKB-KW"/>
</dbReference>
<evidence type="ECO:0000259" key="13">
    <source>
        <dbReference type="PROSITE" id="PS00794"/>
    </source>
</evidence>
<evidence type="ECO:0000256" key="1">
    <source>
        <dbReference type="ARBA" id="ARBA00005051"/>
    </source>
</evidence>
<dbReference type="EMBL" id="FOSN01000001">
    <property type="protein sequence ID" value="SFJ98793.1"/>
    <property type="molecule type" value="Genomic_DNA"/>
</dbReference>
<name>A0A1I3VV20_9HYPH</name>
<evidence type="ECO:0000256" key="4">
    <source>
        <dbReference type="ARBA" id="ARBA00016218"/>
    </source>
</evidence>
<keyword evidence="6" id="KW-0547">Nucleotide-binding</keyword>
<evidence type="ECO:0000256" key="10">
    <source>
        <dbReference type="ARBA" id="ARBA00029409"/>
    </source>
</evidence>
<evidence type="ECO:0000256" key="11">
    <source>
        <dbReference type="ARBA" id="ARBA00029766"/>
    </source>
</evidence>
<proteinExistence type="inferred from homology"/>
<evidence type="ECO:0000256" key="8">
    <source>
        <dbReference type="ARBA" id="ARBA00022840"/>
    </source>
</evidence>
<keyword evidence="9" id="KW-0289">Folate biosynthesis</keyword>
<comment type="pathway">
    <text evidence="1">Cofactor biosynthesis; tetrahydrofolate biosynthesis; 2-amino-4-hydroxy-6-hydroxymethyl-7,8-dihydropteridine diphosphate from 7,8-dihydroneopterin triphosphate: step 4/4.</text>
</comment>
<dbReference type="GO" id="GO:0005524">
    <property type="term" value="F:ATP binding"/>
    <property type="evidence" value="ECO:0007669"/>
    <property type="project" value="UniProtKB-KW"/>
</dbReference>
<evidence type="ECO:0000256" key="2">
    <source>
        <dbReference type="ARBA" id="ARBA00005810"/>
    </source>
</evidence>